<dbReference type="RefSeq" id="WP_230224168.1">
    <property type="nucleotide sequence ID" value="NZ_JAJKFT010000010.1"/>
</dbReference>
<evidence type="ECO:0000313" key="1">
    <source>
        <dbReference type="EMBL" id="MCC9631711.1"/>
    </source>
</evidence>
<proteinExistence type="predicted"/>
<organism evidence="1 2">
    <name type="scientific">Blastopirellula sediminis</name>
    <dbReference type="NCBI Taxonomy" id="2894196"/>
    <lineage>
        <taxon>Bacteria</taxon>
        <taxon>Pseudomonadati</taxon>
        <taxon>Planctomycetota</taxon>
        <taxon>Planctomycetia</taxon>
        <taxon>Pirellulales</taxon>
        <taxon>Pirellulaceae</taxon>
        <taxon>Blastopirellula</taxon>
    </lineage>
</organism>
<name>A0A9X1MS23_9BACT</name>
<reference evidence="1" key="1">
    <citation type="submission" date="2021-11" db="EMBL/GenBank/DDBJ databases">
        <title>Genome sequence.</title>
        <authorList>
            <person name="Sun Q."/>
        </authorList>
    </citation>
    <scope>NUCLEOTIDE SEQUENCE</scope>
    <source>
        <strain evidence="1">JC732</strain>
    </source>
</reference>
<comment type="caution">
    <text evidence="1">The sequence shown here is derived from an EMBL/GenBank/DDBJ whole genome shotgun (WGS) entry which is preliminary data.</text>
</comment>
<accession>A0A9X1MS23</accession>
<gene>
    <name evidence="1" type="ORF">LOC68_25220</name>
</gene>
<dbReference type="AlphaFoldDB" id="A0A9X1MS23"/>
<sequence length="146" mass="16433">MTRRSKIVHTVFTTVFLLLVAGLGLRLAYQGWNNVQHYRNQSLLGEIGCRVRYGPKGGYFVDVPETVSPSAFDKRHRSAMQALANRAVVTISLSHHQIDAADWSWLASLTGTVSIRARKGAFDARAEEFFREHGVGFGYFEQEPDF</sequence>
<dbReference type="EMBL" id="JAJKFT010000010">
    <property type="protein sequence ID" value="MCC9631711.1"/>
    <property type="molecule type" value="Genomic_DNA"/>
</dbReference>
<protein>
    <submittedName>
        <fullName evidence="1">Uncharacterized protein</fullName>
    </submittedName>
</protein>
<dbReference type="Proteomes" id="UP001139103">
    <property type="component" value="Unassembled WGS sequence"/>
</dbReference>
<keyword evidence="2" id="KW-1185">Reference proteome</keyword>
<evidence type="ECO:0000313" key="2">
    <source>
        <dbReference type="Proteomes" id="UP001139103"/>
    </source>
</evidence>